<accession>A0A840CLV0</accession>
<protein>
    <recommendedName>
        <fullName evidence="4">Lipoprotein SmpA/OmlA domain-containing protein</fullName>
    </recommendedName>
</protein>
<keyword evidence="1" id="KW-0732">Signal</keyword>
<keyword evidence="3" id="KW-1185">Reference proteome</keyword>
<dbReference type="EMBL" id="JACIEP010000010">
    <property type="protein sequence ID" value="MBB4036970.1"/>
    <property type="molecule type" value="Genomic_DNA"/>
</dbReference>
<comment type="caution">
    <text evidence="2">The sequence shown here is derived from an EMBL/GenBank/DDBJ whole genome shotgun (WGS) entry which is preliminary data.</text>
</comment>
<organism evidence="2 3">
    <name type="scientific">Dysgonomonas hofstadii</name>
    <dbReference type="NCBI Taxonomy" id="637886"/>
    <lineage>
        <taxon>Bacteria</taxon>
        <taxon>Pseudomonadati</taxon>
        <taxon>Bacteroidota</taxon>
        <taxon>Bacteroidia</taxon>
        <taxon>Bacteroidales</taxon>
        <taxon>Dysgonomonadaceae</taxon>
        <taxon>Dysgonomonas</taxon>
    </lineage>
</organism>
<dbReference type="PROSITE" id="PS51257">
    <property type="entry name" value="PROKAR_LIPOPROTEIN"/>
    <property type="match status" value="1"/>
</dbReference>
<feature type="chain" id="PRO_5032327887" description="Lipoprotein SmpA/OmlA domain-containing protein" evidence="1">
    <location>
        <begin position="24"/>
        <end position="102"/>
    </location>
</feature>
<evidence type="ECO:0000313" key="3">
    <source>
        <dbReference type="Proteomes" id="UP000555103"/>
    </source>
</evidence>
<gene>
    <name evidence="2" type="ORF">GGR21_002884</name>
</gene>
<dbReference type="Proteomes" id="UP000555103">
    <property type="component" value="Unassembled WGS sequence"/>
</dbReference>
<dbReference type="AlphaFoldDB" id="A0A840CLV0"/>
<evidence type="ECO:0000313" key="2">
    <source>
        <dbReference type="EMBL" id="MBB4036970.1"/>
    </source>
</evidence>
<proteinExistence type="predicted"/>
<reference evidence="2 3" key="1">
    <citation type="submission" date="2020-08" db="EMBL/GenBank/DDBJ databases">
        <title>Genomic Encyclopedia of Type Strains, Phase IV (KMG-IV): sequencing the most valuable type-strain genomes for metagenomic binning, comparative biology and taxonomic classification.</title>
        <authorList>
            <person name="Goeker M."/>
        </authorList>
    </citation>
    <scope>NUCLEOTIDE SEQUENCE [LARGE SCALE GENOMIC DNA]</scope>
    <source>
        <strain evidence="2 3">DSM 104969</strain>
    </source>
</reference>
<evidence type="ECO:0000256" key="1">
    <source>
        <dbReference type="SAM" id="SignalP"/>
    </source>
</evidence>
<sequence length="102" mass="11316">MKKVRFLASMIVLSCVLSFSSCGTMNLGSKLKNVEIGMTKKEVTNILGNSYDVVAARDTPDGPLEVLRYTGVTIDGDKYYIVNFLNGKLVEWFLETGRLPHP</sequence>
<evidence type="ECO:0008006" key="4">
    <source>
        <dbReference type="Google" id="ProtNLM"/>
    </source>
</evidence>
<feature type="signal peptide" evidence="1">
    <location>
        <begin position="1"/>
        <end position="23"/>
    </location>
</feature>
<name>A0A840CLV0_9BACT</name>
<dbReference type="RefSeq" id="WP_183307851.1">
    <property type="nucleotide sequence ID" value="NZ_JACIEP010000010.1"/>
</dbReference>